<feature type="compositionally biased region" description="Polar residues" evidence="1">
    <location>
        <begin position="424"/>
        <end position="434"/>
    </location>
</feature>
<evidence type="ECO:0000313" key="2">
    <source>
        <dbReference type="EMBL" id="RDB15829.1"/>
    </source>
</evidence>
<organism evidence="2 3">
    <name type="scientific">Hypsizygus marmoreus</name>
    <name type="common">White beech mushroom</name>
    <name type="synonym">Agaricus marmoreus</name>
    <dbReference type="NCBI Taxonomy" id="39966"/>
    <lineage>
        <taxon>Eukaryota</taxon>
        <taxon>Fungi</taxon>
        <taxon>Dikarya</taxon>
        <taxon>Basidiomycota</taxon>
        <taxon>Agaricomycotina</taxon>
        <taxon>Agaricomycetes</taxon>
        <taxon>Agaricomycetidae</taxon>
        <taxon>Agaricales</taxon>
        <taxon>Tricholomatineae</taxon>
        <taxon>Lyophyllaceae</taxon>
        <taxon>Hypsizygus</taxon>
    </lineage>
</organism>
<feature type="region of interest" description="Disordered" evidence="1">
    <location>
        <begin position="538"/>
        <end position="615"/>
    </location>
</feature>
<evidence type="ECO:0000256" key="1">
    <source>
        <dbReference type="SAM" id="MobiDB-lite"/>
    </source>
</evidence>
<feature type="region of interest" description="Disordered" evidence="1">
    <location>
        <begin position="210"/>
        <end position="332"/>
    </location>
</feature>
<feature type="compositionally biased region" description="Polar residues" evidence="1">
    <location>
        <begin position="402"/>
        <end position="415"/>
    </location>
</feature>
<sequence length="615" mass="66869">MPLASCSPSDSDNAHGIPARTPASTALWAHLLRKDTLGPPPNSGIIIPPITPLDKNGTSMRILLHDTQANFESFSARVDKLCSGVDEAKREIAMVNTVFQRQNDTLTEEMVDLVNRAQTEIQKTLGAPAQAGCVQQLSKNLDHRLDTLDKRMDAIQLFHQTHSQTLQLQSQALQSLQDQQGTIVMALMPLLPLLQAIPLHIESAKNSITDTFKKSSRSHTTPSSLGYRVNQHPRKRTSSTLRSDQGSPSPLSNKRPRVGAQPKDIVQFSGTGDDVCESVTHPGGKRRAPNSPDVLSSRRLSSHSATMEYDTSNRSKSNHDVENIDPDSKDEGIGHEVTSRASVFPSHTRTRPSTPVVIGGVSHPLPLMDLSSPPFSGITLSAKRPPRLLRLHSTASQIASHTSPISSIAGSSTLGQLAPLLPPSRTSDNSSPTPVSRKHPPILSGRHDPPLDLQQEISHLSLSVRESTSSIISPRQHKIPPTPDVTKPRLPRNDFHSTKHLSHTPLTISKPGPSVPRPLCRVPLTPIVLPKPIVCSPIAPPPTQPRQLRSSRSITQPPPPPPYQAKTAVQNNVPTISFVPAAQARGRRSPFREGRRFIPLSDSDDEDEIEVDRGG</sequence>
<protein>
    <submittedName>
        <fullName evidence="2">Uncharacterized protein</fullName>
    </submittedName>
</protein>
<evidence type="ECO:0000313" key="3">
    <source>
        <dbReference type="Proteomes" id="UP000076154"/>
    </source>
</evidence>
<dbReference type="InParanoid" id="A0A369J1F8"/>
<feature type="region of interest" description="Disordered" evidence="1">
    <location>
        <begin position="468"/>
        <end position="490"/>
    </location>
</feature>
<gene>
    <name evidence="2" type="ORF">Hypma_003687</name>
</gene>
<reference evidence="2" key="1">
    <citation type="submission" date="2018-04" db="EMBL/GenBank/DDBJ databases">
        <title>Whole genome sequencing of Hypsizygus marmoreus.</title>
        <authorList>
            <person name="Choi I.-G."/>
            <person name="Min B."/>
            <person name="Kim J.-G."/>
            <person name="Kim S."/>
            <person name="Oh Y.-L."/>
            <person name="Kong W.-S."/>
            <person name="Park H."/>
            <person name="Jeong J."/>
            <person name="Song E.-S."/>
        </authorList>
    </citation>
    <scope>NUCLEOTIDE SEQUENCE [LARGE SCALE GENOMIC DNA]</scope>
    <source>
        <strain evidence="2">51987-8</strain>
    </source>
</reference>
<dbReference type="OrthoDB" id="3270311at2759"/>
<name>A0A369J1F8_HYPMA</name>
<feature type="compositionally biased region" description="Polar residues" evidence="1">
    <location>
        <begin position="545"/>
        <end position="555"/>
    </location>
</feature>
<feature type="compositionally biased region" description="Acidic residues" evidence="1">
    <location>
        <begin position="602"/>
        <end position="615"/>
    </location>
</feature>
<dbReference type="EMBL" id="LUEZ02000138">
    <property type="protein sequence ID" value="RDB15829.1"/>
    <property type="molecule type" value="Genomic_DNA"/>
</dbReference>
<dbReference type="Proteomes" id="UP000076154">
    <property type="component" value="Unassembled WGS sequence"/>
</dbReference>
<accession>A0A369J1F8</accession>
<keyword evidence="3" id="KW-1185">Reference proteome</keyword>
<feature type="compositionally biased region" description="Polar residues" evidence="1">
    <location>
        <begin position="238"/>
        <end position="252"/>
    </location>
</feature>
<feature type="compositionally biased region" description="Polar residues" evidence="1">
    <location>
        <begin position="298"/>
        <end position="310"/>
    </location>
</feature>
<dbReference type="AlphaFoldDB" id="A0A369J1F8"/>
<dbReference type="STRING" id="39966.A0A369J1F8"/>
<feature type="compositionally biased region" description="Basic and acidic residues" evidence="1">
    <location>
        <begin position="311"/>
        <end position="332"/>
    </location>
</feature>
<comment type="caution">
    <text evidence="2">The sequence shown here is derived from an EMBL/GenBank/DDBJ whole genome shotgun (WGS) entry which is preliminary data.</text>
</comment>
<feature type="region of interest" description="Disordered" evidence="1">
    <location>
        <begin position="402"/>
        <end position="451"/>
    </location>
</feature>
<proteinExistence type="predicted"/>